<keyword evidence="3" id="KW-1185">Reference proteome</keyword>
<sequence length="376" mass="42366">MSYGQQEIKPVDKKIDGHIFKPTALKPTNENISNLKLPKGFQINVFAESLNKPRIIKISDDGTIYITRREDNDLMMLRDTNGDGKADSQQPIWNKDQLHGIAIDGNRMFLITVATVYVANIKEDGTIDEPEIIIEGLPEGGQHPNRTLAIGPDDKLYISVGSTCNACDETSDKNATILRANKDGSKLEIFTKGLRNTIGFDWHPETGELYGMDHGIDWLGDDDQKEELNKIEKDNDYGWPYIYDDSQFNPADEPPNMSYEEYAAKSTEPLLFLTAHSAPMDMIFYEGDMFPKGYQNDAFLALHGSWNRETPVGYKVVRIKFKDGQPREFEDFLSGFLAENNKSQFGRPVGVAQHPDGSLFITDDSGGMVYRISYIK</sequence>
<dbReference type="SUPFAM" id="SSF50952">
    <property type="entry name" value="Soluble quinoprotein glucose dehydrogenase"/>
    <property type="match status" value="1"/>
</dbReference>
<evidence type="ECO:0000259" key="1">
    <source>
        <dbReference type="Pfam" id="PF22807"/>
    </source>
</evidence>
<dbReference type="InterPro" id="IPR011042">
    <property type="entry name" value="6-blade_b-propeller_TolB-like"/>
</dbReference>
<proteinExistence type="predicted"/>
<dbReference type="Proteomes" id="UP000611723">
    <property type="component" value="Unassembled WGS sequence"/>
</dbReference>
<dbReference type="PANTHER" id="PTHR19328">
    <property type="entry name" value="HEDGEHOG-INTERACTING PROTEIN"/>
    <property type="match status" value="1"/>
</dbReference>
<dbReference type="PANTHER" id="PTHR19328:SF53">
    <property type="entry name" value="MEMBRANE PROTEIN"/>
    <property type="match status" value="1"/>
</dbReference>
<dbReference type="RefSeq" id="WP_201432239.1">
    <property type="nucleotide sequence ID" value="NZ_JAEQBW010000008.1"/>
</dbReference>
<dbReference type="AlphaFoldDB" id="A0A934X0B3"/>
<dbReference type="Pfam" id="PF22807">
    <property type="entry name" value="TrAA12"/>
    <property type="match status" value="1"/>
</dbReference>
<dbReference type="Gene3D" id="2.120.10.30">
    <property type="entry name" value="TolB, C-terminal domain"/>
    <property type="match status" value="1"/>
</dbReference>
<protein>
    <submittedName>
        <fullName evidence="2">PQQ-dependent sugar dehydrogenase</fullName>
    </submittedName>
</protein>
<gene>
    <name evidence="2" type="ORF">JKA74_16045</name>
</gene>
<comment type="caution">
    <text evidence="2">The sequence shown here is derived from an EMBL/GenBank/DDBJ whole genome shotgun (WGS) entry which is preliminary data.</text>
</comment>
<dbReference type="InterPro" id="IPR054539">
    <property type="entry name" value="Beta-prop_PDH"/>
</dbReference>
<reference evidence="2" key="1">
    <citation type="submission" date="2021-01" db="EMBL/GenBank/DDBJ databases">
        <title>Marivirga aurantiaca sp. nov., isolated from intertidal surface sediments.</title>
        <authorList>
            <person name="Zhang M."/>
        </authorList>
    </citation>
    <scope>NUCLEOTIDE SEQUENCE</scope>
    <source>
        <strain evidence="2">S37H4</strain>
    </source>
</reference>
<evidence type="ECO:0000313" key="3">
    <source>
        <dbReference type="Proteomes" id="UP000611723"/>
    </source>
</evidence>
<accession>A0A934X0B3</accession>
<evidence type="ECO:0000313" key="2">
    <source>
        <dbReference type="EMBL" id="MBK6266558.1"/>
    </source>
</evidence>
<dbReference type="InterPro" id="IPR011041">
    <property type="entry name" value="Quinoprot_gluc/sorb_DH_b-prop"/>
</dbReference>
<feature type="domain" description="Pyrroloquinoline quinone-dependent pyranose dehydrogenase beta-propeller" evidence="1">
    <location>
        <begin position="36"/>
        <end position="372"/>
    </location>
</feature>
<organism evidence="2 3">
    <name type="scientific">Marivirga aurantiaca</name>
    <dbReference type="NCBI Taxonomy" id="2802615"/>
    <lineage>
        <taxon>Bacteria</taxon>
        <taxon>Pseudomonadati</taxon>
        <taxon>Bacteroidota</taxon>
        <taxon>Cytophagia</taxon>
        <taxon>Cytophagales</taxon>
        <taxon>Marivirgaceae</taxon>
        <taxon>Marivirga</taxon>
    </lineage>
</organism>
<name>A0A934X0B3_9BACT</name>
<dbReference type="EMBL" id="JAEQBW010000008">
    <property type="protein sequence ID" value="MBK6266558.1"/>
    <property type="molecule type" value="Genomic_DNA"/>
</dbReference>